<evidence type="ECO:0000256" key="1">
    <source>
        <dbReference type="SAM" id="Phobius"/>
    </source>
</evidence>
<feature type="transmembrane region" description="Helical" evidence="1">
    <location>
        <begin position="62"/>
        <end position="83"/>
    </location>
</feature>
<accession>A0AA85J1E7</accession>
<keyword evidence="1" id="KW-0472">Membrane</keyword>
<dbReference type="AlphaFoldDB" id="A0AA85J1E7"/>
<feature type="transmembrane region" description="Helical" evidence="1">
    <location>
        <begin position="35"/>
        <end position="56"/>
    </location>
</feature>
<protein>
    <submittedName>
        <fullName evidence="3">Uncharacterized protein</fullName>
    </submittedName>
</protein>
<proteinExistence type="predicted"/>
<name>A0AA85J1E7_TRIRE</name>
<evidence type="ECO:0000313" key="3">
    <source>
        <dbReference type="WBParaSite" id="TREG1_122290.1"/>
    </source>
</evidence>
<keyword evidence="1" id="KW-0812">Transmembrane</keyword>
<organism evidence="2 3">
    <name type="scientific">Trichobilharzia regenti</name>
    <name type="common">Nasal bird schistosome</name>
    <dbReference type="NCBI Taxonomy" id="157069"/>
    <lineage>
        <taxon>Eukaryota</taxon>
        <taxon>Metazoa</taxon>
        <taxon>Spiralia</taxon>
        <taxon>Lophotrochozoa</taxon>
        <taxon>Platyhelminthes</taxon>
        <taxon>Trematoda</taxon>
        <taxon>Digenea</taxon>
        <taxon>Strigeidida</taxon>
        <taxon>Schistosomatoidea</taxon>
        <taxon>Schistosomatidae</taxon>
        <taxon>Trichobilharzia</taxon>
    </lineage>
</organism>
<sequence length="155" mass="17945">MNSMYIYIYIGITFLFDSRSRPLQSEIRKIFPMDWLLIVAIFTMVVIVALSLMLFFEFRIKFIVSCSLIGLLLMLFSSDICLVTERKCGNRTGGFNVDLSCYSHYFEYCELQTGHLQISDGRHFQHCCQFDSSGSRKLTQMNLLTGSYVTECFTL</sequence>
<dbReference type="Proteomes" id="UP000050795">
    <property type="component" value="Unassembled WGS sequence"/>
</dbReference>
<reference evidence="3" key="2">
    <citation type="submission" date="2023-11" db="UniProtKB">
        <authorList>
            <consortium name="WormBaseParasite"/>
        </authorList>
    </citation>
    <scope>IDENTIFICATION</scope>
</reference>
<evidence type="ECO:0000313" key="2">
    <source>
        <dbReference type="Proteomes" id="UP000050795"/>
    </source>
</evidence>
<dbReference type="WBParaSite" id="TREG1_122290.1">
    <property type="protein sequence ID" value="TREG1_122290.1"/>
    <property type="gene ID" value="TREG1_122290"/>
</dbReference>
<reference evidence="2" key="1">
    <citation type="submission" date="2022-06" db="EMBL/GenBank/DDBJ databases">
        <authorList>
            <person name="Berger JAMES D."/>
            <person name="Berger JAMES D."/>
        </authorList>
    </citation>
    <scope>NUCLEOTIDE SEQUENCE [LARGE SCALE GENOMIC DNA]</scope>
</reference>
<keyword evidence="2" id="KW-1185">Reference proteome</keyword>
<keyword evidence="1" id="KW-1133">Transmembrane helix</keyword>